<organism evidence="1 2">
    <name type="scientific">Cuscuta epithymum</name>
    <dbReference type="NCBI Taxonomy" id="186058"/>
    <lineage>
        <taxon>Eukaryota</taxon>
        <taxon>Viridiplantae</taxon>
        <taxon>Streptophyta</taxon>
        <taxon>Embryophyta</taxon>
        <taxon>Tracheophyta</taxon>
        <taxon>Spermatophyta</taxon>
        <taxon>Magnoliopsida</taxon>
        <taxon>eudicotyledons</taxon>
        <taxon>Gunneridae</taxon>
        <taxon>Pentapetalae</taxon>
        <taxon>asterids</taxon>
        <taxon>lamiids</taxon>
        <taxon>Solanales</taxon>
        <taxon>Convolvulaceae</taxon>
        <taxon>Cuscuteae</taxon>
        <taxon>Cuscuta</taxon>
        <taxon>Cuscuta subgen. Cuscuta</taxon>
    </lineage>
</organism>
<evidence type="ECO:0000313" key="1">
    <source>
        <dbReference type="EMBL" id="CAH9145722.1"/>
    </source>
</evidence>
<accession>A0AAV0GDR1</accession>
<proteinExistence type="predicted"/>
<feature type="non-terminal residue" evidence="1">
    <location>
        <position position="110"/>
    </location>
</feature>
<keyword evidence="2" id="KW-1185">Reference proteome</keyword>
<dbReference type="AlphaFoldDB" id="A0AAV0GDR1"/>
<gene>
    <name evidence="1" type="ORF">CEPIT_LOCUS42433</name>
</gene>
<evidence type="ECO:0000313" key="2">
    <source>
        <dbReference type="Proteomes" id="UP001152523"/>
    </source>
</evidence>
<protein>
    <submittedName>
        <fullName evidence="1">Uncharacterized protein</fullName>
    </submittedName>
</protein>
<sequence length="110" mass="12776">MIGKPPPGQLKGLVKACRGSFGTWVNQGNMEPAKKLAGKQRQRKMKQLTNRHILRLNCILRLKFVNSLLRSIHKVCIQIKFLLYWTRIIFLRYFISDFGDDLLKRYSVGG</sequence>
<dbReference type="EMBL" id="CAMAPF010001084">
    <property type="protein sequence ID" value="CAH9145722.1"/>
    <property type="molecule type" value="Genomic_DNA"/>
</dbReference>
<reference evidence="1" key="1">
    <citation type="submission" date="2022-07" db="EMBL/GenBank/DDBJ databases">
        <authorList>
            <person name="Macas J."/>
            <person name="Novak P."/>
            <person name="Neumann P."/>
        </authorList>
    </citation>
    <scope>NUCLEOTIDE SEQUENCE</scope>
</reference>
<comment type="caution">
    <text evidence="1">The sequence shown here is derived from an EMBL/GenBank/DDBJ whole genome shotgun (WGS) entry which is preliminary data.</text>
</comment>
<name>A0AAV0GDR1_9ASTE</name>
<dbReference type="Proteomes" id="UP001152523">
    <property type="component" value="Unassembled WGS sequence"/>
</dbReference>